<evidence type="ECO:0000313" key="2">
    <source>
        <dbReference type="Proteomes" id="UP001501410"/>
    </source>
</evidence>
<evidence type="ECO:0000313" key="1">
    <source>
        <dbReference type="EMBL" id="GAA4458520.1"/>
    </source>
</evidence>
<accession>A0ABP8N1X0</accession>
<reference evidence="2" key="1">
    <citation type="journal article" date="2019" name="Int. J. Syst. Evol. Microbiol.">
        <title>The Global Catalogue of Microorganisms (GCM) 10K type strain sequencing project: providing services to taxonomists for standard genome sequencing and annotation.</title>
        <authorList>
            <consortium name="The Broad Institute Genomics Platform"/>
            <consortium name="The Broad Institute Genome Sequencing Center for Infectious Disease"/>
            <person name="Wu L."/>
            <person name="Ma J."/>
        </authorList>
    </citation>
    <scope>NUCLEOTIDE SEQUENCE [LARGE SCALE GENOMIC DNA]</scope>
    <source>
        <strain evidence="2">JCM 31921</strain>
    </source>
</reference>
<proteinExistence type="predicted"/>
<evidence type="ECO:0008006" key="3">
    <source>
        <dbReference type="Google" id="ProtNLM"/>
    </source>
</evidence>
<gene>
    <name evidence="1" type="ORF">GCM10023092_26940</name>
</gene>
<protein>
    <recommendedName>
        <fullName evidence="3">Tail fiber domain-containing protein</fullName>
    </recommendedName>
</protein>
<keyword evidence="2" id="KW-1185">Reference proteome</keyword>
<dbReference type="EMBL" id="BAABEZ010000024">
    <property type="protein sequence ID" value="GAA4458520.1"/>
    <property type="molecule type" value="Genomic_DNA"/>
</dbReference>
<sequence>MLLSVAAKAQPEVSNWVNGNKAIIIDANDDEDPVSNINEKIYFRVGKWASNKWYTDPQMTVAADAVTVGRPFYVCNGSKQMKVDLSGSAPLLQLKPNTSADWVRFSSSGSDLAFLPGADPATSSVAMMITKTGRVGIGTTEPATNFHIKGDNEQHFKVDMGSTNTKLEIDKGNRYFKFDFIGDDAVLSMRSNDPYFNWARISTNGGPLAIVTKGDAAITAPSMFIDKDGKVGIGTSSPVVKFHVMDGTSEFGFSAASNNALLSLKANSTSDWARIGSNGSPMSFFTNNTETKTDGTEIPSMVITTNRKVGIGTTAPTEKLDVQGGKVSSSTGVSYDATDHATDFLTPGFVCKLNITSAKTGTSRTATGRMLMNNFTASDHPFLNIQTLDPGTSIKFDVGGNTSTVMELFENQVLIGSHLPYETATGVIPFSGLNYALGVRGRIVSESLTCKALNTWGDFVFDESYKPMSLTATEQYIKANKHLPGVPSAKELEEKGVDVYDMLNIQMQKIEELTLHSIEQQKIISQQQALLEKLSEKVK</sequence>
<name>A0ABP8N1X0_9BACT</name>
<comment type="caution">
    <text evidence="1">The sequence shown here is derived from an EMBL/GenBank/DDBJ whole genome shotgun (WGS) entry which is preliminary data.</text>
</comment>
<organism evidence="1 2">
    <name type="scientific">Rurimicrobium arvi</name>
    <dbReference type="NCBI Taxonomy" id="2049916"/>
    <lineage>
        <taxon>Bacteria</taxon>
        <taxon>Pseudomonadati</taxon>
        <taxon>Bacteroidota</taxon>
        <taxon>Chitinophagia</taxon>
        <taxon>Chitinophagales</taxon>
        <taxon>Chitinophagaceae</taxon>
        <taxon>Rurimicrobium</taxon>
    </lineage>
</organism>
<dbReference type="Proteomes" id="UP001501410">
    <property type="component" value="Unassembled WGS sequence"/>
</dbReference>